<name>A0AAQ3M3Z1_9PEZI</name>
<feature type="transmembrane region" description="Helical" evidence="6">
    <location>
        <begin position="292"/>
        <end position="312"/>
    </location>
</feature>
<evidence type="ECO:0000256" key="5">
    <source>
        <dbReference type="ARBA" id="ARBA00023136"/>
    </source>
</evidence>
<evidence type="ECO:0000313" key="8">
    <source>
        <dbReference type="EMBL" id="WPH01392.1"/>
    </source>
</evidence>
<feature type="transmembrane region" description="Helical" evidence="6">
    <location>
        <begin position="386"/>
        <end position="408"/>
    </location>
</feature>
<comment type="similarity">
    <text evidence="2">Belongs to the amino acid/polyamine transporter 2 family.</text>
</comment>
<dbReference type="Proteomes" id="UP001303373">
    <property type="component" value="Chromosome 6"/>
</dbReference>
<feature type="transmembrane region" description="Helical" evidence="6">
    <location>
        <begin position="499"/>
        <end position="523"/>
    </location>
</feature>
<feature type="transmembrane region" description="Helical" evidence="6">
    <location>
        <begin position="236"/>
        <end position="257"/>
    </location>
</feature>
<evidence type="ECO:0000259" key="7">
    <source>
        <dbReference type="Pfam" id="PF01490"/>
    </source>
</evidence>
<reference evidence="8 9" key="1">
    <citation type="submission" date="2023-11" db="EMBL/GenBank/DDBJ databases">
        <title>An acidophilic fungus is an integral part of prey digestion in a carnivorous sundew plant.</title>
        <authorList>
            <person name="Tsai I.J."/>
        </authorList>
    </citation>
    <scope>NUCLEOTIDE SEQUENCE [LARGE SCALE GENOMIC DNA]</scope>
    <source>
        <strain evidence="8">169a</strain>
    </source>
</reference>
<dbReference type="InterPro" id="IPR013057">
    <property type="entry name" value="AA_transpt_TM"/>
</dbReference>
<evidence type="ECO:0000256" key="1">
    <source>
        <dbReference type="ARBA" id="ARBA00004141"/>
    </source>
</evidence>
<evidence type="ECO:0000256" key="2">
    <source>
        <dbReference type="ARBA" id="ARBA00008066"/>
    </source>
</evidence>
<dbReference type="Pfam" id="PF01490">
    <property type="entry name" value="Aa_trans"/>
    <property type="match status" value="1"/>
</dbReference>
<evidence type="ECO:0000313" key="9">
    <source>
        <dbReference type="Proteomes" id="UP001303373"/>
    </source>
</evidence>
<keyword evidence="5 6" id="KW-0472">Membrane</keyword>
<gene>
    <name evidence="8" type="ORF">R9X50_00423700</name>
</gene>
<feature type="transmembrane region" description="Helical" evidence="6">
    <location>
        <begin position="263"/>
        <end position="280"/>
    </location>
</feature>
<evidence type="ECO:0000256" key="3">
    <source>
        <dbReference type="ARBA" id="ARBA00022692"/>
    </source>
</evidence>
<keyword evidence="3 6" id="KW-0812">Transmembrane</keyword>
<dbReference type="GO" id="GO:0016020">
    <property type="term" value="C:membrane"/>
    <property type="evidence" value="ECO:0007669"/>
    <property type="project" value="UniProtKB-SubCell"/>
</dbReference>
<accession>A0AAQ3M3Z1</accession>
<keyword evidence="9" id="KW-1185">Reference proteome</keyword>
<feature type="transmembrane region" description="Helical" evidence="6">
    <location>
        <begin position="358"/>
        <end position="374"/>
    </location>
</feature>
<keyword evidence="4 6" id="KW-1133">Transmembrane helix</keyword>
<feature type="transmembrane region" description="Helical" evidence="6">
    <location>
        <begin position="153"/>
        <end position="174"/>
    </location>
</feature>
<feature type="transmembrane region" description="Helical" evidence="6">
    <location>
        <begin position="560"/>
        <end position="583"/>
    </location>
</feature>
<dbReference type="GO" id="GO:0015179">
    <property type="term" value="F:L-amino acid transmembrane transporter activity"/>
    <property type="evidence" value="ECO:0007669"/>
    <property type="project" value="TreeGrafter"/>
</dbReference>
<feature type="domain" description="Amino acid transporter transmembrane" evidence="7">
    <location>
        <begin position="147"/>
        <end position="522"/>
    </location>
</feature>
<proteinExistence type="inferred from homology"/>
<dbReference type="PANTHER" id="PTHR22950:SF461">
    <property type="entry name" value="AMINO ACID TRANSPORTER TRANSMEMBRANE DOMAIN-CONTAINING PROTEIN"/>
    <property type="match status" value="1"/>
</dbReference>
<protein>
    <recommendedName>
        <fullName evidence="7">Amino acid transporter transmembrane domain-containing protein</fullName>
    </recommendedName>
</protein>
<feature type="transmembrane region" description="Helical" evidence="6">
    <location>
        <begin position="180"/>
        <end position="202"/>
    </location>
</feature>
<dbReference type="EMBL" id="CP138585">
    <property type="protein sequence ID" value="WPH01392.1"/>
    <property type="molecule type" value="Genomic_DNA"/>
</dbReference>
<organism evidence="8 9">
    <name type="scientific">Acrodontium crateriforme</name>
    <dbReference type="NCBI Taxonomy" id="150365"/>
    <lineage>
        <taxon>Eukaryota</taxon>
        <taxon>Fungi</taxon>
        <taxon>Dikarya</taxon>
        <taxon>Ascomycota</taxon>
        <taxon>Pezizomycotina</taxon>
        <taxon>Dothideomycetes</taxon>
        <taxon>Dothideomycetidae</taxon>
        <taxon>Mycosphaerellales</taxon>
        <taxon>Teratosphaeriaceae</taxon>
        <taxon>Acrodontium</taxon>
    </lineage>
</organism>
<feature type="transmembrane region" description="Helical" evidence="6">
    <location>
        <begin position="473"/>
        <end position="493"/>
    </location>
</feature>
<dbReference type="AlphaFoldDB" id="A0AAQ3M3Z1"/>
<evidence type="ECO:0000256" key="6">
    <source>
        <dbReference type="SAM" id="Phobius"/>
    </source>
</evidence>
<comment type="subcellular location">
    <subcellularLocation>
        <location evidence="1">Membrane</location>
        <topology evidence="1">Multi-pass membrane protein</topology>
    </subcellularLocation>
</comment>
<evidence type="ECO:0000256" key="4">
    <source>
        <dbReference type="ARBA" id="ARBA00022989"/>
    </source>
</evidence>
<sequence>MATTVATGPMRMVPRTEEIIEATAPEAERKLSLDGGHALGIGERKYGLSARVTPGVTFEEYRHWAKIERQIEREAEIEYNAERGPNTVLSILKGRFSKGVHHDKAKKLAAEQAKQSQSNEKDVQPISPPSNIVLDSEWRTAARALKTASWGTIFYVMTTDILGFASTPSVFSSVGYGPGVALYVIFGLAAGASGFMIWRTFLGLDSCRYPMLSFGDPFYRTCGPKTRHFINVTQSIQMFFSVAVLTLGQAQVLYQLAKENLCFVAAMVVVMVIGMISGSIRSLQRLGWLCNASVWMNIITFFLVIGAASTHAPDYSVVNSFTLIKTQGNIITFAGPPPAEYQQQSTNEFAAQFNGVDSMVYSYSGALLFIAFLAEMRHPLDFWKGMIMAQAFICFIYIVFGAVVYSFYGQYAYSSITQILQPYGIQVAANILSLLTGFIAIFLYFNIGMKTVYLEVFQEILHFPPITTKRGKIMWYLTGPFYWILAFIVAASIPNLNGIANFVGGLFSVNYTYSIPAFMYLIYKVQCGAELPGEGFDPETNVTTRLDTGMKRWIRGYRKTFIPSTAALLFGLAGLATSGMGTWSAVLGLEQLLGPGGQIATSWGCVAIG</sequence>
<dbReference type="PANTHER" id="PTHR22950">
    <property type="entry name" value="AMINO ACID TRANSPORTER"/>
    <property type="match status" value="1"/>
</dbReference>
<feature type="transmembrane region" description="Helical" evidence="6">
    <location>
        <begin position="423"/>
        <end position="445"/>
    </location>
</feature>